<keyword evidence="1" id="KW-1133">Transmembrane helix</keyword>
<sequence>MIWRTTILLILASYQVFGEVIQNSSEVSANSKIGKNNQVVKQEKVKGNGILGKGTPQVRSKRYDKYTTFRNLQKEFDKLPNGQKFEFLADNLKDLQESANLDELSYNYMSSTPYNKNGDINTEIKEFVGCMLFFALMTLIIYYLCYIVFDCFSGPPSLPSRDTTIIRGPSTIYPAPPPVYGDISKKPTN</sequence>
<organism evidence="3 4">
    <name type="scientific">Strongyloides papillosus</name>
    <name type="common">Intestinal threadworm</name>
    <dbReference type="NCBI Taxonomy" id="174720"/>
    <lineage>
        <taxon>Eukaryota</taxon>
        <taxon>Metazoa</taxon>
        <taxon>Ecdysozoa</taxon>
        <taxon>Nematoda</taxon>
        <taxon>Chromadorea</taxon>
        <taxon>Rhabditida</taxon>
        <taxon>Tylenchina</taxon>
        <taxon>Panagrolaimomorpha</taxon>
        <taxon>Strongyloidoidea</taxon>
        <taxon>Strongyloididae</taxon>
        <taxon>Strongyloides</taxon>
    </lineage>
</organism>
<dbReference type="Proteomes" id="UP000046392">
    <property type="component" value="Unplaced"/>
</dbReference>
<keyword evidence="1" id="KW-0812">Transmembrane</keyword>
<evidence type="ECO:0000256" key="1">
    <source>
        <dbReference type="SAM" id="Phobius"/>
    </source>
</evidence>
<keyword evidence="3" id="KW-1185">Reference proteome</keyword>
<reference evidence="4" key="1">
    <citation type="submission" date="2017-02" db="UniProtKB">
        <authorList>
            <consortium name="WormBaseParasite"/>
        </authorList>
    </citation>
    <scope>IDENTIFICATION</scope>
</reference>
<protein>
    <submittedName>
        <fullName evidence="4">Pv-fam-d protein</fullName>
    </submittedName>
</protein>
<keyword evidence="1" id="KW-0472">Membrane</keyword>
<keyword evidence="2" id="KW-0732">Signal</keyword>
<feature type="signal peptide" evidence="2">
    <location>
        <begin position="1"/>
        <end position="18"/>
    </location>
</feature>
<feature type="chain" id="PRO_5005895353" evidence="2">
    <location>
        <begin position="19"/>
        <end position="189"/>
    </location>
</feature>
<evidence type="ECO:0000256" key="2">
    <source>
        <dbReference type="SAM" id="SignalP"/>
    </source>
</evidence>
<name>A0A0N5BZ78_STREA</name>
<evidence type="ECO:0000313" key="4">
    <source>
        <dbReference type="WBParaSite" id="SPAL_0001107200.1"/>
    </source>
</evidence>
<dbReference type="AlphaFoldDB" id="A0A0N5BZ78"/>
<proteinExistence type="predicted"/>
<accession>A0A0N5BZ78</accession>
<evidence type="ECO:0000313" key="3">
    <source>
        <dbReference type="Proteomes" id="UP000046392"/>
    </source>
</evidence>
<feature type="transmembrane region" description="Helical" evidence="1">
    <location>
        <begin position="131"/>
        <end position="152"/>
    </location>
</feature>
<dbReference type="WBParaSite" id="SPAL_0001107200.1">
    <property type="protein sequence ID" value="SPAL_0001107200.1"/>
    <property type="gene ID" value="SPAL_0001107200"/>
</dbReference>